<evidence type="ECO:0000256" key="1">
    <source>
        <dbReference type="SAM" id="MobiDB-lite"/>
    </source>
</evidence>
<feature type="transmembrane region" description="Helical" evidence="2">
    <location>
        <begin position="73"/>
        <end position="96"/>
    </location>
</feature>
<comment type="caution">
    <text evidence="3">The sequence shown here is derived from an EMBL/GenBank/DDBJ whole genome shotgun (WGS) entry which is preliminary data.</text>
</comment>
<protein>
    <submittedName>
        <fullName evidence="3">Uncharacterized protein</fullName>
    </submittedName>
</protein>
<accession>A0ABV5J059</accession>
<dbReference type="RefSeq" id="WP_189647937.1">
    <property type="nucleotide sequence ID" value="NZ_BMRC01000006.1"/>
</dbReference>
<organism evidence="3 4">
    <name type="scientific">Nonomuraea spiralis</name>
    <dbReference type="NCBI Taxonomy" id="46182"/>
    <lineage>
        <taxon>Bacteria</taxon>
        <taxon>Bacillati</taxon>
        <taxon>Actinomycetota</taxon>
        <taxon>Actinomycetes</taxon>
        <taxon>Streptosporangiales</taxon>
        <taxon>Streptosporangiaceae</taxon>
        <taxon>Nonomuraea</taxon>
    </lineage>
</organism>
<evidence type="ECO:0000313" key="3">
    <source>
        <dbReference type="EMBL" id="MFB9209887.1"/>
    </source>
</evidence>
<gene>
    <name evidence="3" type="ORF">ACFFV7_52485</name>
</gene>
<keyword evidence="2" id="KW-1133">Transmembrane helix</keyword>
<feature type="region of interest" description="Disordered" evidence="1">
    <location>
        <begin position="1"/>
        <end position="69"/>
    </location>
</feature>
<evidence type="ECO:0000313" key="4">
    <source>
        <dbReference type="Proteomes" id="UP001589647"/>
    </source>
</evidence>
<feature type="region of interest" description="Disordered" evidence="1">
    <location>
        <begin position="134"/>
        <end position="163"/>
    </location>
</feature>
<feature type="compositionally biased region" description="Basic residues" evidence="1">
    <location>
        <begin position="59"/>
        <end position="69"/>
    </location>
</feature>
<evidence type="ECO:0000256" key="2">
    <source>
        <dbReference type="SAM" id="Phobius"/>
    </source>
</evidence>
<dbReference type="EMBL" id="JBHMEI010000104">
    <property type="protein sequence ID" value="MFB9209887.1"/>
    <property type="molecule type" value="Genomic_DNA"/>
</dbReference>
<proteinExistence type="predicted"/>
<keyword evidence="2" id="KW-0812">Transmembrane</keyword>
<dbReference type="Proteomes" id="UP001589647">
    <property type="component" value="Unassembled WGS sequence"/>
</dbReference>
<sequence>MTIEQETGRVAPVRRAVPKPGTRRPGVSHQTKPRPRPGTDGRRPAAARPGESAEPARRPAVRRPSAKRQRTPFVLLVVGLMCGGLVSLLLLTTMLGRDAITDAKLRDEIAAARQEKEALQKKYEEKMQPQNLARQAEAQGDHLDKTLGIWTTGEPSGQADPER</sequence>
<keyword evidence="4" id="KW-1185">Reference proteome</keyword>
<feature type="compositionally biased region" description="Low complexity" evidence="1">
    <location>
        <begin position="44"/>
        <end position="53"/>
    </location>
</feature>
<name>A0ABV5J059_9ACTN</name>
<reference evidence="3 4" key="1">
    <citation type="submission" date="2024-09" db="EMBL/GenBank/DDBJ databases">
        <authorList>
            <person name="Sun Q."/>
            <person name="Mori K."/>
        </authorList>
    </citation>
    <scope>NUCLEOTIDE SEQUENCE [LARGE SCALE GENOMIC DNA]</scope>
    <source>
        <strain evidence="3 4">CCM 3426</strain>
    </source>
</reference>
<keyword evidence="2" id="KW-0472">Membrane</keyword>